<feature type="domain" description="Cupin type-2" evidence="2">
    <location>
        <begin position="4"/>
        <end position="62"/>
    </location>
</feature>
<evidence type="ECO:0000256" key="1">
    <source>
        <dbReference type="SAM" id="MobiDB-lite"/>
    </source>
</evidence>
<protein>
    <recommendedName>
        <fullName evidence="2">Cupin type-2 domain-containing protein</fullName>
    </recommendedName>
</protein>
<dbReference type="Proteomes" id="UP001500282">
    <property type="component" value="Unassembled WGS sequence"/>
</dbReference>
<feature type="compositionally biased region" description="Basic and acidic residues" evidence="1">
    <location>
        <begin position="98"/>
        <end position="114"/>
    </location>
</feature>
<dbReference type="PANTHER" id="PTHR38599">
    <property type="entry name" value="CUPIN DOMAIN PROTEIN (AFU_ORTHOLOGUE AFUA_3G13620)"/>
    <property type="match status" value="1"/>
</dbReference>
<dbReference type="Gene3D" id="2.60.120.10">
    <property type="entry name" value="Jelly Rolls"/>
    <property type="match status" value="1"/>
</dbReference>
<evidence type="ECO:0000313" key="3">
    <source>
        <dbReference type="EMBL" id="GAA1247689.1"/>
    </source>
</evidence>
<name>A0ABN1WE91_9ACTN</name>
<dbReference type="InterPro" id="IPR013096">
    <property type="entry name" value="Cupin_2"/>
</dbReference>
<evidence type="ECO:0000313" key="4">
    <source>
        <dbReference type="Proteomes" id="UP001500282"/>
    </source>
</evidence>
<keyword evidence="4" id="KW-1185">Reference proteome</keyword>
<dbReference type="InterPro" id="IPR011051">
    <property type="entry name" value="RmlC_Cupin_sf"/>
</dbReference>
<organism evidence="3 4">
    <name type="scientific">Streptomyces javensis</name>
    <dbReference type="NCBI Taxonomy" id="114698"/>
    <lineage>
        <taxon>Bacteria</taxon>
        <taxon>Bacillati</taxon>
        <taxon>Actinomycetota</taxon>
        <taxon>Actinomycetes</taxon>
        <taxon>Kitasatosporales</taxon>
        <taxon>Streptomycetaceae</taxon>
        <taxon>Streptomyces</taxon>
        <taxon>Streptomyces violaceusniger group</taxon>
    </lineage>
</organism>
<reference evidence="3 4" key="1">
    <citation type="journal article" date="2019" name="Int. J. Syst. Evol. Microbiol.">
        <title>The Global Catalogue of Microorganisms (GCM) 10K type strain sequencing project: providing services to taxonomists for standard genome sequencing and annotation.</title>
        <authorList>
            <consortium name="The Broad Institute Genomics Platform"/>
            <consortium name="The Broad Institute Genome Sequencing Center for Infectious Disease"/>
            <person name="Wu L."/>
            <person name="Ma J."/>
        </authorList>
    </citation>
    <scope>NUCLEOTIDE SEQUENCE [LARGE SCALE GENOMIC DNA]</scope>
    <source>
        <strain evidence="3 4">JCM 11448</strain>
    </source>
</reference>
<dbReference type="Pfam" id="PF07883">
    <property type="entry name" value="Cupin_2"/>
    <property type="match status" value="1"/>
</dbReference>
<dbReference type="EMBL" id="BAAAIH010000001">
    <property type="protein sequence ID" value="GAA1247689.1"/>
    <property type="molecule type" value="Genomic_DNA"/>
</dbReference>
<dbReference type="SUPFAM" id="SSF51182">
    <property type="entry name" value="RmlC-like cupins"/>
    <property type="match status" value="1"/>
</dbReference>
<sequence>MTVLVEWPPGDPGTPPHRHSGPCYGYVTEGAIRFELEGEPERVIKAGETLFEPGGDVIHYQNGNARSDAPSKFVVRPRQGDRRAHRSSAAGAAHHLRRFGDGTGPRRDRRRQEDDPPTAGSAAQDGGLPDGR</sequence>
<accession>A0ABN1WE91</accession>
<gene>
    <name evidence="3" type="ORF">GCM10009579_01530</name>
</gene>
<comment type="caution">
    <text evidence="3">The sequence shown here is derived from an EMBL/GenBank/DDBJ whole genome shotgun (WGS) entry which is preliminary data.</text>
</comment>
<evidence type="ECO:0000259" key="2">
    <source>
        <dbReference type="Pfam" id="PF07883"/>
    </source>
</evidence>
<proteinExistence type="predicted"/>
<feature type="region of interest" description="Disordered" evidence="1">
    <location>
        <begin position="54"/>
        <end position="132"/>
    </location>
</feature>
<feature type="region of interest" description="Disordered" evidence="1">
    <location>
        <begin position="1"/>
        <end position="22"/>
    </location>
</feature>
<dbReference type="InterPro" id="IPR014710">
    <property type="entry name" value="RmlC-like_jellyroll"/>
</dbReference>
<dbReference type="PANTHER" id="PTHR38599:SF1">
    <property type="entry name" value="CUPIN DOMAIN PROTEIN (AFU_ORTHOLOGUE AFUA_3G13620)"/>
    <property type="match status" value="1"/>
</dbReference>